<proteinExistence type="predicted"/>
<feature type="compositionally biased region" description="Low complexity" evidence="1">
    <location>
        <begin position="251"/>
        <end position="266"/>
    </location>
</feature>
<dbReference type="Proteomes" id="UP000283269">
    <property type="component" value="Unassembled WGS sequence"/>
</dbReference>
<organism evidence="3 4">
    <name type="scientific">Psilocybe cyanescens</name>
    <dbReference type="NCBI Taxonomy" id="93625"/>
    <lineage>
        <taxon>Eukaryota</taxon>
        <taxon>Fungi</taxon>
        <taxon>Dikarya</taxon>
        <taxon>Basidiomycota</taxon>
        <taxon>Agaricomycotina</taxon>
        <taxon>Agaricomycetes</taxon>
        <taxon>Agaricomycetidae</taxon>
        <taxon>Agaricales</taxon>
        <taxon>Agaricineae</taxon>
        <taxon>Strophariaceae</taxon>
        <taxon>Psilocybe</taxon>
    </lineage>
</organism>
<feature type="compositionally biased region" description="Pro residues" evidence="1">
    <location>
        <begin position="267"/>
        <end position="276"/>
    </location>
</feature>
<dbReference type="InterPro" id="IPR052099">
    <property type="entry name" value="Regulatory_TF_Diverse"/>
</dbReference>
<feature type="compositionally biased region" description="Low complexity" evidence="1">
    <location>
        <begin position="465"/>
        <end position="477"/>
    </location>
</feature>
<sequence length="939" mass="101113">MSTDLGLDPSDPLNLLLHNSSQNADSSTSSESSQMDSSHSEDWSKFSALWAEVSEQSNNPMKPYADIMDFADLNSMPMNMDFNPSMSIEPSALHYDSMKFANSGMNFSYDDQYGLSSELLASQFPFTFQFNGEDMSSSSSSASPQSSTKERRLSITSSSSSSGASLSPVPESIPSPPTYNDMVQESTQYPEAAATSFSDPAAELAQRVRQSAGVMLAVPMNAQFQGQGVQLSAANASQSKLPIPRLPRHNSTTAKPTASTSSSAASTPPPSTPPPANAFKLSLNTATMALALPEAASTPVATTPAGSLPRPKTSHTTIERRYRTNLNARIQSLRMAVPALRVLEDREGGNGKKIKKNVKGSVPIKGTTSGIIDSEDGSVVDVIDERGFVDGVKVARKCSKANVLGKAVEYIRVLKKREQRLKAEQAGLKMLVAGLVGGPALDGNPAPEKRKRGRPRKVLPPPVTLAPTLSSQESSSSMQDEVMHPPLPAVPQQSWVPQQSQPQQFLLAVFALFSFFNSPLTSSSSASSSAGHHHTGMVLSSHPPLAYAPEILSLFPEPKASGVTPWAWKEYVQIVHLVVSLLVLASFVGSWLGAGKAVARGRRMSFRVAKGAKAGPVGWFSIGEASVLEGRAASLTFYERLQIYRSISAWTNATTSQLVTISVAVQHTPGVLGGIARMKARAIWAAAKAQAQNRLPIRKYESLVFRELDLDGASALLSTATTGDKSDGERAFAPVEVLACLVIKDRIKKHLGRLFVNVVSAEDVVLEDESKEKEKEKEEREWRRTIDAARELGGRVSVLGTMFERVWKASPSALEDAELELGEGEGGEDEISEIRALLVAVILYRRLFDYGCASPSSSTSTLLMSPPPSPTSKTALKRSGMMLALRTALGSRVFEDTEAEKQGEGEEEGELSVGLEDAKDRVVDLIVELERKERRSTTP</sequence>
<dbReference type="Gene3D" id="4.10.280.10">
    <property type="entry name" value="Helix-loop-helix DNA-binding domain"/>
    <property type="match status" value="1"/>
</dbReference>
<accession>A0A409XCL7</accession>
<name>A0A409XCL7_PSICY</name>
<reference evidence="3 4" key="1">
    <citation type="journal article" date="2018" name="Evol. Lett.">
        <title>Horizontal gene cluster transfer increased hallucinogenic mushroom diversity.</title>
        <authorList>
            <person name="Reynolds H.T."/>
            <person name="Vijayakumar V."/>
            <person name="Gluck-Thaler E."/>
            <person name="Korotkin H.B."/>
            <person name="Matheny P.B."/>
            <person name="Slot J.C."/>
        </authorList>
    </citation>
    <scope>NUCLEOTIDE SEQUENCE [LARGE SCALE GENOMIC DNA]</scope>
    <source>
        <strain evidence="3 4">2631</strain>
    </source>
</reference>
<comment type="caution">
    <text evidence="3">The sequence shown here is derived from an EMBL/GenBank/DDBJ whole genome shotgun (WGS) entry which is preliminary data.</text>
</comment>
<feature type="region of interest" description="Disordered" evidence="1">
    <location>
        <begin position="894"/>
        <end position="916"/>
    </location>
</feature>
<feature type="compositionally biased region" description="Basic and acidic residues" evidence="1">
    <location>
        <begin position="894"/>
        <end position="904"/>
    </location>
</feature>
<feature type="region of interest" description="Disordered" evidence="1">
    <location>
        <begin position="1"/>
        <end position="40"/>
    </location>
</feature>
<gene>
    <name evidence="3" type="ORF">CVT25_009919</name>
</gene>
<dbReference type="PANTHER" id="PTHR47336:SF2">
    <property type="entry name" value="TRANSCRIPTION FACTOR HMS1-RELATED"/>
    <property type="match status" value="1"/>
</dbReference>
<dbReference type="PANTHER" id="PTHR47336">
    <property type="entry name" value="TRANSCRIPTION FACTOR HMS1-RELATED"/>
    <property type="match status" value="1"/>
</dbReference>
<feature type="compositionally biased region" description="Low complexity" evidence="1">
    <location>
        <begin position="136"/>
        <end position="147"/>
    </location>
</feature>
<evidence type="ECO:0000259" key="2">
    <source>
        <dbReference type="PROSITE" id="PS50888"/>
    </source>
</evidence>
<feature type="compositionally biased region" description="Low complexity" evidence="1">
    <location>
        <begin position="154"/>
        <end position="167"/>
    </location>
</feature>
<dbReference type="InterPro" id="IPR011598">
    <property type="entry name" value="bHLH_dom"/>
</dbReference>
<protein>
    <recommendedName>
        <fullName evidence="2">BHLH domain-containing protein</fullName>
    </recommendedName>
</protein>
<feature type="domain" description="BHLH" evidence="2">
    <location>
        <begin position="310"/>
        <end position="414"/>
    </location>
</feature>
<feature type="region of interest" description="Disordered" evidence="1">
    <location>
        <begin position="439"/>
        <end position="484"/>
    </location>
</feature>
<dbReference type="OrthoDB" id="2133190at2759"/>
<dbReference type="SMART" id="SM00353">
    <property type="entry name" value="HLH"/>
    <property type="match status" value="1"/>
</dbReference>
<feature type="region of interest" description="Disordered" evidence="1">
    <location>
        <begin position="135"/>
        <end position="182"/>
    </location>
</feature>
<dbReference type="PROSITE" id="PS50888">
    <property type="entry name" value="BHLH"/>
    <property type="match status" value="1"/>
</dbReference>
<feature type="region of interest" description="Disordered" evidence="1">
    <location>
        <begin position="297"/>
        <end position="319"/>
    </location>
</feature>
<dbReference type="InterPro" id="IPR036638">
    <property type="entry name" value="HLH_DNA-bd_sf"/>
</dbReference>
<dbReference type="GO" id="GO:0046983">
    <property type="term" value="F:protein dimerization activity"/>
    <property type="evidence" value="ECO:0007669"/>
    <property type="project" value="InterPro"/>
</dbReference>
<dbReference type="AlphaFoldDB" id="A0A409XCL7"/>
<dbReference type="STRING" id="93625.A0A409XCL7"/>
<dbReference type="InParanoid" id="A0A409XCL7"/>
<keyword evidence="4" id="KW-1185">Reference proteome</keyword>
<evidence type="ECO:0000313" key="4">
    <source>
        <dbReference type="Proteomes" id="UP000283269"/>
    </source>
</evidence>
<evidence type="ECO:0000256" key="1">
    <source>
        <dbReference type="SAM" id="MobiDB-lite"/>
    </source>
</evidence>
<feature type="region of interest" description="Disordered" evidence="1">
    <location>
        <begin position="240"/>
        <end position="279"/>
    </location>
</feature>
<feature type="compositionally biased region" description="Low complexity" evidence="1">
    <location>
        <begin position="20"/>
        <end position="37"/>
    </location>
</feature>
<dbReference type="SUPFAM" id="SSF47459">
    <property type="entry name" value="HLH, helix-loop-helix DNA-binding domain"/>
    <property type="match status" value="1"/>
</dbReference>
<evidence type="ECO:0000313" key="3">
    <source>
        <dbReference type="EMBL" id="PPQ88539.1"/>
    </source>
</evidence>
<dbReference type="EMBL" id="NHYD01002059">
    <property type="protein sequence ID" value="PPQ88539.1"/>
    <property type="molecule type" value="Genomic_DNA"/>
</dbReference>